<dbReference type="EMBL" id="QXHD01000004">
    <property type="protein sequence ID" value="NEZ56058.1"/>
    <property type="molecule type" value="Genomic_DNA"/>
</dbReference>
<proteinExistence type="inferred from homology"/>
<dbReference type="GO" id="GO:0051604">
    <property type="term" value="P:protein maturation"/>
    <property type="evidence" value="ECO:0007669"/>
    <property type="project" value="InterPro"/>
</dbReference>
<keyword evidence="7" id="KW-1185">Reference proteome</keyword>
<evidence type="ECO:0000256" key="4">
    <source>
        <dbReference type="ARBA" id="ARBA00022833"/>
    </source>
</evidence>
<reference evidence="6 7" key="1">
    <citation type="journal article" date="2020" name="Microb. Ecol.">
        <title>Ecogenomics of the Marine Benthic Filamentous Cyanobacterium Adonisia.</title>
        <authorList>
            <person name="Walter J.M."/>
            <person name="Coutinho F.H."/>
            <person name="Leomil L."/>
            <person name="Hargreaves P.I."/>
            <person name="Campeao M.E."/>
            <person name="Vieira V.V."/>
            <person name="Silva B.S."/>
            <person name="Fistarol G.O."/>
            <person name="Salomon P.S."/>
            <person name="Sawabe T."/>
            <person name="Mino S."/>
            <person name="Hosokawa M."/>
            <person name="Miyashita H."/>
            <person name="Maruyama F."/>
            <person name="van Verk M.C."/>
            <person name="Dutilh B.E."/>
            <person name="Thompson C.C."/>
            <person name="Thompson F.L."/>
        </authorList>
    </citation>
    <scope>NUCLEOTIDE SEQUENCE [LARGE SCALE GENOMIC DNA]</scope>
    <source>
        <strain evidence="6 7">CCMR0081</strain>
    </source>
</reference>
<dbReference type="Proteomes" id="UP000481033">
    <property type="component" value="Unassembled WGS sequence"/>
</dbReference>
<dbReference type="AlphaFoldDB" id="A0A6M0RII8"/>
<accession>A0A6M0RII8</accession>
<evidence type="ECO:0000256" key="2">
    <source>
        <dbReference type="ARBA" id="ARBA00022596"/>
    </source>
</evidence>
<feature type="binding site" evidence="5">
    <location>
        <position position="2"/>
    </location>
    <ligand>
        <name>Ni(2+)</name>
        <dbReference type="ChEBI" id="CHEBI:49786"/>
    </ligand>
</feature>
<dbReference type="InterPro" id="IPR000688">
    <property type="entry name" value="HypA/HybF"/>
</dbReference>
<evidence type="ECO:0000256" key="3">
    <source>
        <dbReference type="ARBA" id="ARBA00022723"/>
    </source>
</evidence>
<comment type="function">
    <text evidence="5">Involved in the maturation of [NiFe] hydrogenases. Required for nickel insertion into the metal center of the hydrogenase.</text>
</comment>
<comment type="caution">
    <text evidence="6">The sequence shown here is derived from an EMBL/GenBank/DDBJ whole genome shotgun (WGS) entry which is preliminary data.</text>
</comment>
<dbReference type="InterPro" id="IPR020538">
    <property type="entry name" value="Hydgase_Ni_incorp_HypA/HybF_CS"/>
</dbReference>
<evidence type="ECO:0000256" key="5">
    <source>
        <dbReference type="HAMAP-Rule" id="MF_00213"/>
    </source>
</evidence>
<dbReference type="PANTHER" id="PTHR34535:SF3">
    <property type="entry name" value="HYDROGENASE MATURATION FACTOR HYPA"/>
    <property type="match status" value="1"/>
</dbReference>
<dbReference type="PROSITE" id="PS01249">
    <property type="entry name" value="HYPA"/>
    <property type="match status" value="1"/>
</dbReference>
<evidence type="ECO:0000313" key="6">
    <source>
        <dbReference type="EMBL" id="NEZ56058.1"/>
    </source>
</evidence>
<protein>
    <recommendedName>
        <fullName evidence="5">Hydrogenase maturation factor HypA</fullName>
    </recommendedName>
</protein>
<dbReference type="GO" id="GO:0008270">
    <property type="term" value="F:zinc ion binding"/>
    <property type="evidence" value="ECO:0007669"/>
    <property type="project" value="UniProtKB-UniRule"/>
</dbReference>
<feature type="binding site" evidence="5">
    <location>
        <position position="92"/>
    </location>
    <ligand>
        <name>Zn(2+)</name>
        <dbReference type="ChEBI" id="CHEBI:29105"/>
    </ligand>
</feature>
<organism evidence="6 7">
    <name type="scientific">Adonisia turfae CCMR0081</name>
    <dbReference type="NCBI Taxonomy" id="2292702"/>
    <lineage>
        <taxon>Bacteria</taxon>
        <taxon>Bacillati</taxon>
        <taxon>Cyanobacteriota</taxon>
        <taxon>Adonisia</taxon>
        <taxon>Adonisia turfae</taxon>
    </lineage>
</organism>
<sequence length="113" mass="12306">MHEIGLIQAALSVALDHAQDQGARQIHRIQLQVGELSGVDPDALAFAFDVVSGGTLAEKAELELIPIPVKCYCSSCQQLFQPSDWVYTCPRCHQLSTDIRQGKTLALTSLEIS</sequence>
<comment type="similarity">
    <text evidence="1 5">Belongs to the HypA/HybF family.</text>
</comment>
<dbReference type="RefSeq" id="WP_163697973.1">
    <property type="nucleotide sequence ID" value="NZ_QXHD01000004.1"/>
</dbReference>
<keyword evidence="4 5" id="KW-0862">Zinc</keyword>
<feature type="binding site" evidence="5">
    <location>
        <position position="73"/>
    </location>
    <ligand>
        <name>Zn(2+)</name>
        <dbReference type="ChEBI" id="CHEBI:29105"/>
    </ligand>
</feature>
<dbReference type="PIRSF" id="PIRSF004761">
    <property type="entry name" value="Hydrgn_mat_HypA"/>
    <property type="match status" value="1"/>
</dbReference>
<name>A0A6M0RII8_9CYAN</name>
<dbReference type="PANTHER" id="PTHR34535">
    <property type="entry name" value="HYDROGENASE MATURATION FACTOR HYPA"/>
    <property type="match status" value="1"/>
</dbReference>
<dbReference type="Pfam" id="PF01155">
    <property type="entry name" value="HypA"/>
    <property type="match status" value="1"/>
</dbReference>
<dbReference type="HAMAP" id="MF_00213">
    <property type="entry name" value="HypA_HybF"/>
    <property type="match status" value="1"/>
</dbReference>
<dbReference type="NCBIfam" id="TIGR00100">
    <property type="entry name" value="hypA"/>
    <property type="match status" value="1"/>
</dbReference>
<dbReference type="GO" id="GO:0016151">
    <property type="term" value="F:nickel cation binding"/>
    <property type="evidence" value="ECO:0007669"/>
    <property type="project" value="UniProtKB-UniRule"/>
</dbReference>
<keyword evidence="2 5" id="KW-0533">Nickel</keyword>
<dbReference type="Gene3D" id="3.30.2320.80">
    <property type="match status" value="1"/>
</dbReference>
<keyword evidence="3 5" id="KW-0479">Metal-binding</keyword>
<evidence type="ECO:0000313" key="7">
    <source>
        <dbReference type="Proteomes" id="UP000481033"/>
    </source>
</evidence>
<feature type="binding site" evidence="5">
    <location>
        <position position="76"/>
    </location>
    <ligand>
        <name>Zn(2+)</name>
        <dbReference type="ChEBI" id="CHEBI:29105"/>
    </ligand>
</feature>
<gene>
    <name evidence="5 6" type="primary">hypA</name>
    <name evidence="6" type="ORF">DXZ20_10305</name>
</gene>
<feature type="binding site" evidence="5">
    <location>
        <position position="89"/>
    </location>
    <ligand>
        <name>Zn(2+)</name>
        <dbReference type="ChEBI" id="CHEBI:29105"/>
    </ligand>
</feature>
<evidence type="ECO:0000256" key="1">
    <source>
        <dbReference type="ARBA" id="ARBA00010748"/>
    </source>
</evidence>